<evidence type="ECO:0000256" key="10">
    <source>
        <dbReference type="PROSITE-ProRule" id="PRU01213"/>
    </source>
</evidence>
<sequence length="383" mass="39795">MARAPRRPPARRVSGPAPTLSVALARCLGAFSLDVAFTAGPGLTALFGRSGSGKTSVIGLLAGLGRPDRGRIALGDEVLLDTARGIDVPAHRRRIATVFQEARLLPHLSVRANLGYGRFFARRHPGPAADLAQVVEMLGIGHLLARRPAGLSGGERQRVAIGRALLARPRLLLMDEPLAALDEARKAEILPYIERLRDEAGVPIVYVSHAVAEVARLAGTVVVLEEGRVAASGPADAVLRRADRLPAHAGEAGAILDLTVAAQDPDGGLTRLSGPAGTLVVPHLARPVGARVRVRVPARDVLVATRAPVGLSARNVLPGRILALDARGAAVMVEIACNGVALAAHLTGASVRDLGLAPGLPVYAIIKSVAFDPTEVGTRAVEI</sequence>
<dbReference type="InterPro" id="IPR003593">
    <property type="entry name" value="AAA+_ATPase"/>
</dbReference>
<keyword evidence="5" id="KW-0997">Cell inner membrane</keyword>
<evidence type="ECO:0000256" key="7">
    <source>
        <dbReference type="ARBA" id="ARBA00022840"/>
    </source>
</evidence>
<keyword evidence="14" id="KW-1185">Reference proteome</keyword>
<feature type="domain" description="ABC transporter" evidence="11">
    <location>
        <begin position="17"/>
        <end position="251"/>
    </location>
</feature>
<keyword evidence="8" id="KW-1278">Translocase</keyword>
<dbReference type="GO" id="GO:0015098">
    <property type="term" value="F:molybdate ion transmembrane transporter activity"/>
    <property type="evidence" value="ECO:0007669"/>
    <property type="project" value="InterPro"/>
</dbReference>
<dbReference type="InterPro" id="IPR027417">
    <property type="entry name" value="P-loop_NTPase"/>
</dbReference>
<evidence type="ECO:0000256" key="2">
    <source>
        <dbReference type="ARBA" id="ARBA00022448"/>
    </source>
</evidence>
<dbReference type="OrthoDB" id="9802264at2"/>
<dbReference type="InterPro" id="IPR008995">
    <property type="entry name" value="Mo/tungstate-bd_C_term_dom"/>
</dbReference>
<dbReference type="Gene3D" id="3.40.50.300">
    <property type="entry name" value="P-loop containing nucleotide triphosphate hydrolases"/>
    <property type="match status" value="1"/>
</dbReference>
<comment type="caution">
    <text evidence="13">The sequence shown here is derived from an EMBL/GenBank/DDBJ whole genome shotgun (WGS) entry which is preliminary data.</text>
</comment>
<dbReference type="InterPro" id="IPR005116">
    <property type="entry name" value="Transp-assoc_OB_typ1"/>
</dbReference>
<dbReference type="PANTHER" id="PTHR43514">
    <property type="entry name" value="ABC TRANSPORTER I FAMILY MEMBER 10"/>
    <property type="match status" value="1"/>
</dbReference>
<evidence type="ECO:0000256" key="9">
    <source>
        <dbReference type="ARBA" id="ARBA00023136"/>
    </source>
</evidence>
<dbReference type="SUPFAM" id="SSF52540">
    <property type="entry name" value="P-loop containing nucleoside triphosphate hydrolases"/>
    <property type="match status" value="1"/>
</dbReference>
<keyword evidence="4 10" id="KW-0500">Molybdenum</keyword>
<gene>
    <name evidence="13" type="primary">modC</name>
    <name evidence="13" type="ORF">F6X53_21360</name>
</gene>
<evidence type="ECO:0000256" key="6">
    <source>
        <dbReference type="ARBA" id="ARBA00022741"/>
    </source>
</evidence>
<keyword evidence="2" id="KW-0813">Transport</keyword>
<dbReference type="NCBIfam" id="TIGR02142">
    <property type="entry name" value="modC_ABC"/>
    <property type="match status" value="1"/>
</dbReference>
<evidence type="ECO:0000256" key="8">
    <source>
        <dbReference type="ARBA" id="ARBA00022967"/>
    </source>
</evidence>
<organism evidence="13 14">
    <name type="scientific">Methylobacterium soli</name>
    <dbReference type="NCBI Taxonomy" id="553447"/>
    <lineage>
        <taxon>Bacteria</taxon>
        <taxon>Pseudomonadati</taxon>
        <taxon>Pseudomonadota</taxon>
        <taxon>Alphaproteobacteria</taxon>
        <taxon>Hyphomicrobiales</taxon>
        <taxon>Methylobacteriaceae</taxon>
        <taxon>Methylobacterium</taxon>
    </lineage>
</organism>
<proteinExistence type="inferred from homology"/>
<accession>A0A6L3STP2</accession>
<evidence type="ECO:0000256" key="4">
    <source>
        <dbReference type="ARBA" id="ARBA00022505"/>
    </source>
</evidence>
<dbReference type="Pfam" id="PF00005">
    <property type="entry name" value="ABC_tran"/>
    <property type="match status" value="1"/>
</dbReference>
<dbReference type="Pfam" id="PF03459">
    <property type="entry name" value="TOBE"/>
    <property type="match status" value="1"/>
</dbReference>
<keyword evidence="3" id="KW-1003">Cell membrane</keyword>
<evidence type="ECO:0000256" key="1">
    <source>
        <dbReference type="ARBA" id="ARBA00005417"/>
    </source>
</evidence>
<dbReference type="Proteomes" id="UP000474159">
    <property type="component" value="Unassembled WGS sequence"/>
</dbReference>
<dbReference type="PROSITE" id="PS00211">
    <property type="entry name" value="ABC_TRANSPORTER_1"/>
    <property type="match status" value="1"/>
</dbReference>
<dbReference type="GO" id="GO:0016020">
    <property type="term" value="C:membrane"/>
    <property type="evidence" value="ECO:0007669"/>
    <property type="project" value="InterPro"/>
</dbReference>
<keyword evidence="7 13" id="KW-0067">ATP-binding</keyword>
<evidence type="ECO:0000259" key="12">
    <source>
        <dbReference type="PROSITE" id="PS51866"/>
    </source>
</evidence>
<protein>
    <submittedName>
        <fullName evidence="13">Molybdenum ABC transporter ATP-binding protein</fullName>
    </submittedName>
</protein>
<evidence type="ECO:0000313" key="13">
    <source>
        <dbReference type="EMBL" id="KAB1076818.1"/>
    </source>
</evidence>
<dbReference type="InterPro" id="IPR017871">
    <property type="entry name" value="ABC_transporter-like_CS"/>
</dbReference>
<dbReference type="GO" id="GO:0016887">
    <property type="term" value="F:ATP hydrolysis activity"/>
    <property type="evidence" value="ECO:0007669"/>
    <property type="project" value="InterPro"/>
</dbReference>
<dbReference type="GO" id="GO:0005524">
    <property type="term" value="F:ATP binding"/>
    <property type="evidence" value="ECO:0007669"/>
    <property type="project" value="UniProtKB-KW"/>
</dbReference>
<keyword evidence="6" id="KW-0547">Nucleotide-binding</keyword>
<dbReference type="GO" id="GO:0140359">
    <property type="term" value="F:ABC-type transporter activity"/>
    <property type="evidence" value="ECO:0007669"/>
    <property type="project" value="InterPro"/>
</dbReference>
<dbReference type="PROSITE" id="PS51866">
    <property type="entry name" value="MOP"/>
    <property type="match status" value="1"/>
</dbReference>
<dbReference type="PANTHER" id="PTHR43514:SF4">
    <property type="entry name" value="ABC TRANSPORTER I FAMILY MEMBER 10"/>
    <property type="match status" value="1"/>
</dbReference>
<dbReference type="SUPFAM" id="SSF50331">
    <property type="entry name" value="MOP-like"/>
    <property type="match status" value="1"/>
</dbReference>
<keyword evidence="9" id="KW-0472">Membrane</keyword>
<evidence type="ECO:0000313" key="14">
    <source>
        <dbReference type="Proteomes" id="UP000474159"/>
    </source>
</evidence>
<evidence type="ECO:0000256" key="3">
    <source>
        <dbReference type="ARBA" id="ARBA00022475"/>
    </source>
</evidence>
<dbReference type="AlphaFoldDB" id="A0A6L3STP2"/>
<dbReference type="SMART" id="SM00382">
    <property type="entry name" value="AAA"/>
    <property type="match status" value="1"/>
</dbReference>
<feature type="domain" description="Mop" evidence="12">
    <location>
        <begin position="310"/>
        <end position="375"/>
    </location>
</feature>
<dbReference type="InterPro" id="IPR050334">
    <property type="entry name" value="Molybdenum_import_ModC"/>
</dbReference>
<comment type="similarity">
    <text evidence="1">Belongs to the ABC transporter superfamily.</text>
</comment>
<dbReference type="InterPro" id="IPR003439">
    <property type="entry name" value="ABC_transporter-like_ATP-bd"/>
</dbReference>
<dbReference type="InterPro" id="IPR011868">
    <property type="entry name" value="ModC_ABC_ATP-bd"/>
</dbReference>
<dbReference type="InterPro" id="IPR004606">
    <property type="entry name" value="Mop_domain"/>
</dbReference>
<name>A0A6L3STP2_9HYPH</name>
<dbReference type="PROSITE" id="PS50893">
    <property type="entry name" value="ABC_TRANSPORTER_2"/>
    <property type="match status" value="1"/>
</dbReference>
<dbReference type="EMBL" id="VZZK01000026">
    <property type="protein sequence ID" value="KAB1076818.1"/>
    <property type="molecule type" value="Genomic_DNA"/>
</dbReference>
<evidence type="ECO:0000256" key="5">
    <source>
        <dbReference type="ARBA" id="ARBA00022519"/>
    </source>
</evidence>
<evidence type="ECO:0000259" key="11">
    <source>
        <dbReference type="PROSITE" id="PS50893"/>
    </source>
</evidence>
<dbReference type="Gene3D" id="2.40.50.100">
    <property type="match status" value="1"/>
</dbReference>
<reference evidence="13 14" key="1">
    <citation type="submission" date="2019-09" db="EMBL/GenBank/DDBJ databases">
        <title>YIM 48816 draft genome.</title>
        <authorList>
            <person name="Jiang L."/>
        </authorList>
    </citation>
    <scope>NUCLEOTIDE SEQUENCE [LARGE SCALE GENOMIC DNA]</scope>
    <source>
        <strain evidence="13 14">YIM 48816</strain>
    </source>
</reference>